<dbReference type="PANTHER" id="PTHR30137:SF8">
    <property type="entry name" value="BLR5498 PROTEIN"/>
    <property type="match status" value="1"/>
</dbReference>
<sequence>MTSTLSVPFADGSVSMRLYPHNELDAQGIAHQLCAQAALAADSGFDGVMVSEHHGGFAGYLPNPLQTAGWMLEHMATGWAAACPLLLPLRPVAMLAEEVAWLATRHPGRVGLGVAPGALELDFRVMGLTKDDAMPRFREGLPVLAAMLRGEDLGDLAGDRALAARKTDPIPLVSTAMSPPAVRRAAKSGVGILYDGASNPDRLRRLTDEYLDAGGTGPRIMIRRVWLGEPPRAAFEQQRDVYASYTPAAAQRHWRDTGFVVHDDPQSLAEELAETMTTTGASCLNLRIHVPGVDPDAAQDQIRNLGTDVLPRLRTLLTTPNGATT</sequence>
<dbReference type="Proteomes" id="UP001500466">
    <property type="component" value="Unassembled WGS sequence"/>
</dbReference>
<dbReference type="RefSeq" id="WP_345674348.1">
    <property type="nucleotide sequence ID" value="NZ_BAABHS010000004.1"/>
</dbReference>
<dbReference type="Pfam" id="PF00296">
    <property type="entry name" value="Bac_luciferase"/>
    <property type="match status" value="1"/>
</dbReference>
<evidence type="ECO:0000313" key="5">
    <source>
        <dbReference type="Proteomes" id="UP001500466"/>
    </source>
</evidence>
<gene>
    <name evidence="4" type="ORF">GCM10023205_13300</name>
</gene>
<evidence type="ECO:0000256" key="2">
    <source>
        <dbReference type="ARBA" id="ARBA00023033"/>
    </source>
</evidence>
<evidence type="ECO:0000259" key="3">
    <source>
        <dbReference type="Pfam" id="PF00296"/>
    </source>
</evidence>
<dbReference type="Gene3D" id="3.20.20.30">
    <property type="entry name" value="Luciferase-like domain"/>
    <property type="match status" value="1"/>
</dbReference>
<keyword evidence="2" id="KW-0503">Monooxygenase</keyword>
<dbReference type="SUPFAM" id="SSF51679">
    <property type="entry name" value="Bacterial luciferase-like"/>
    <property type="match status" value="1"/>
</dbReference>
<accession>A0ABP9GTU1</accession>
<dbReference type="EMBL" id="BAABHS010000004">
    <property type="protein sequence ID" value="GAA4953346.1"/>
    <property type="molecule type" value="Genomic_DNA"/>
</dbReference>
<keyword evidence="5" id="KW-1185">Reference proteome</keyword>
<proteinExistence type="predicted"/>
<dbReference type="InterPro" id="IPR050766">
    <property type="entry name" value="Bact_Lucif_Oxidored"/>
</dbReference>
<keyword evidence="1" id="KW-0560">Oxidoreductase</keyword>
<name>A0ABP9GTU1_9ACTN</name>
<evidence type="ECO:0000256" key="1">
    <source>
        <dbReference type="ARBA" id="ARBA00023002"/>
    </source>
</evidence>
<dbReference type="InterPro" id="IPR036661">
    <property type="entry name" value="Luciferase-like_sf"/>
</dbReference>
<feature type="domain" description="Luciferase-like" evidence="3">
    <location>
        <begin position="27"/>
        <end position="255"/>
    </location>
</feature>
<dbReference type="InterPro" id="IPR011251">
    <property type="entry name" value="Luciferase-like_dom"/>
</dbReference>
<comment type="caution">
    <text evidence="4">The sequence shown here is derived from an EMBL/GenBank/DDBJ whole genome shotgun (WGS) entry which is preliminary data.</text>
</comment>
<reference evidence="5" key="1">
    <citation type="journal article" date="2019" name="Int. J. Syst. Evol. Microbiol.">
        <title>The Global Catalogue of Microorganisms (GCM) 10K type strain sequencing project: providing services to taxonomists for standard genome sequencing and annotation.</title>
        <authorList>
            <consortium name="The Broad Institute Genomics Platform"/>
            <consortium name="The Broad Institute Genome Sequencing Center for Infectious Disease"/>
            <person name="Wu L."/>
            <person name="Ma J."/>
        </authorList>
    </citation>
    <scope>NUCLEOTIDE SEQUENCE [LARGE SCALE GENOMIC DNA]</scope>
    <source>
        <strain evidence="5">JCM 17986</strain>
    </source>
</reference>
<evidence type="ECO:0000313" key="4">
    <source>
        <dbReference type="EMBL" id="GAA4953346.1"/>
    </source>
</evidence>
<organism evidence="4 5">
    <name type="scientific">Yinghuangia aomiensis</name>
    <dbReference type="NCBI Taxonomy" id="676205"/>
    <lineage>
        <taxon>Bacteria</taxon>
        <taxon>Bacillati</taxon>
        <taxon>Actinomycetota</taxon>
        <taxon>Actinomycetes</taxon>
        <taxon>Kitasatosporales</taxon>
        <taxon>Streptomycetaceae</taxon>
        <taxon>Yinghuangia</taxon>
    </lineage>
</organism>
<dbReference type="PANTHER" id="PTHR30137">
    <property type="entry name" value="LUCIFERASE-LIKE MONOOXYGENASE"/>
    <property type="match status" value="1"/>
</dbReference>
<protein>
    <recommendedName>
        <fullName evidence="3">Luciferase-like domain-containing protein</fullName>
    </recommendedName>
</protein>